<evidence type="ECO:0008006" key="4">
    <source>
        <dbReference type="Google" id="ProtNLM"/>
    </source>
</evidence>
<comment type="caution">
    <text evidence="2">The sequence shown here is derived from an EMBL/GenBank/DDBJ whole genome shotgun (WGS) entry which is preliminary data.</text>
</comment>
<evidence type="ECO:0000256" key="1">
    <source>
        <dbReference type="SAM" id="SignalP"/>
    </source>
</evidence>
<dbReference type="Proteomes" id="UP001605036">
    <property type="component" value="Unassembled WGS sequence"/>
</dbReference>
<evidence type="ECO:0000313" key="2">
    <source>
        <dbReference type="EMBL" id="KAL2612471.1"/>
    </source>
</evidence>
<dbReference type="EMBL" id="JBHFFA010000007">
    <property type="protein sequence ID" value="KAL2612471.1"/>
    <property type="molecule type" value="Genomic_DNA"/>
</dbReference>
<evidence type="ECO:0000313" key="3">
    <source>
        <dbReference type="Proteomes" id="UP001605036"/>
    </source>
</evidence>
<name>A0ABD1XU45_9MARC</name>
<feature type="signal peptide" evidence="1">
    <location>
        <begin position="1"/>
        <end position="26"/>
    </location>
</feature>
<protein>
    <recommendedName>
        <fullName evidence="4">Bifunctional inhibitor/plant lipid transfer protein/seed storage helical domain-containing protein</fullName>
    </recommendedName>
</protein>
<proteinExistence type="predicted"/>
<accession>A0ABD1XU45</accession>
<organism evidence="2 3">
    <name type="scientific">Riccia fluitans</name>
    <dbReference type="NCBI Taxonomy" id="41844"/>
    <lineage>
        <taxon>Eukaryota</taxon>
        <taxon>Viridiplantae</taxon>
        <taxon>Streptophyta</taxon>
        <taxon>Embryophyta</taxon>
        <taxon>Marchantiophyta</taxon>
        <taxon>Marchantiopsida</taxon>
        <taxon>Marchantiidae</taxon>
        <taxon>Marchantiales</taxon>
        <taxon>Ricciaceae</taxon>
        <taxon>Riccia</taxon>
    </lineage>
</organism>
<reference evidence="2 3" key="1">
    <citation type="submission" date="2024-09" db="EMBL/GenBank/DDBJ databases">
        <title>Chromosome-scale assembly of Riccia fluitans.</title>
        <authorList>
            <person name="Paukszto L."/>
            <person name="Sawicki J."/>
            <person name="Karawczyk K."/>
            <person name="Piernik-Szablinska J."/>
            <person name="Szczecinska M."/>
            <person name="Mazdziarz M."/>
        </authorList>
    </citation>
    <scope>NUCLEOTIDE SEQUENCE [LARGE SCALE GENOMIC DNA]</scope>
    <source>
        <strain evidence="2">Rf_01</strain>
        <tissue evidence="2">Aerial parts of the thallus</tissue>
    </source>
</reference>
<gene>
    <name evidence="2" type="ORF">R1flu_024163</name>
</gene>
<sequence>MAGRHMYVNIFAVAVLLVASTTTCRGYPVASPVESCNLGSNIQSLLPCMTTLLEPSYPTGQDSGCCSALKVLSTQDNFIDCLCNRYDSKPDSCKEALHNIRC</sequence>
<keyword evidence="3" id="KW-1185">Reference proteome</keyword>
<dbReference type="AlphaFoldDB" id="A0ABD1XU45"/>
<keyword evidence="1" id="KW-0732">Signal</keyword>
<feature type="chain" id="PRO_5044776074" description="Bifunctional inhibitor/plant lipid transfer protein/seed storage helical domain-containing protein" evidence="1">
    <location>
        <begin position="27"/>
        <end position="102"/>
    </location>
</feature>